<feature type="binding site" evidence="4">
    <location>
        <position position="162"/>
    </location>
    <ligand>
        <name>Fe cation</name>
        <dbReference type="ChEBI" id="CHEBI:24875"/>
    </ligand>
</feature>
<feature type="binding site" evidence="4">
    <location>
        <position position="465"/>
    </location>
    <ligand>
        <name>gamma-L-glutamyl-L-cysteine</name>
        <dbReference type="ChEBI" id="CHEBI:58173"/>
    </ligand>
</feature>
<dbReference type="InterPro" id="IPR024775">
    <property type="entry name" value="DinB-like"/>
</dbReference>
<keyword evidence="4" id="KW-0503">Monooxygenase</keyword>
<feature type="binding site" evidence="4">
    <location>
        <position position="469"/>
    </location>
    <ligand>
        <name>gamma-L-glutamyl-L-cysteine</name>
        <dbReference type="ChEBI" id="CHEBI:58173"/>
    </ligand>
</feature>
<feature type="binding site" evidence="4">
    <location>
        <position position="166"/>
    </location>
    <ligand>
        <name>Fe cation</name>
        <dbReference type="ChEBI" id="CHEBI:24875"/>
    </ligand>
</feature>
<feature type="region of interest" description="Disordered" evidence="5">
    <location>
        <begin position="360"/>
        <end position="396"/>
    </location>
</feature>
<dbReference type="RefSeq" id="WP_091278474.1">
    <property type="nucleotide sequence ID" value="NZ_FAOZ01000011.1"/>
</dbReference>
<dbReference type="EC" id="1.14.99.50" evidence="4"/>
<feature type="binding site" evidence="4">
    <location>
        <position position="50"/>
    </location>
    <ligand>
        <name>Fe cation</name>
        <dbReference type="ChEBI" id="CHEBI:24875"/>
    </ligand>
</feature>
<feature type="binding site" evidence="4">
    <location>
        <begin position="84"/>
        <end position="87"/>
    </location>
    <ligand>
        <name>gamma-L-glutamyl-L-cysteine</name>
        <dbReference type="ChEBI" id="CHEBI:58173"/>
    </ligand>
</feature>
<comment type="catalytic activity">
    <reaction evidence="4">
        <text>gamma-L-glutamyl-L-cysteine + hercynine + O2 = gamma-L-glutamyl-hercynylcysteine S-oxide + H2O</text>
        <dbReference type="Rhea" id="RHEA:42672"/>
        <dbReference type="ChEBI" id="CHEBI:15377"/>
        <dbReference type="ChEBI" id="CHEBI:15379"/>
        <dbReference type="ChEBI" id="CHEBI:15781"/>
        <dbReference type="ChEBI" id="CHEBI:58173"/>
        <dbReference type="ChEBI" id="CHEBI:82703"/>
        <dbReference type="EC" id="1.14.99.50"/>
    </reaction>
</comment>
<sequence>MRPGPLTAAAVAGELDAARRRSLAYTDLTDDDLLRQHSPLMSPLVWDLAHVGNYEEIWLLRALTEARELHAGLDDIYDAFRHKRATRTSLPLLGPAEARGYLRDVRARVLDVLAALEPDLLLPRPGAEAGARTGAGAGAGAEPVPRNRLLADSFVYGMVIQHEHQHDETMLATLQLRTGPPVLADPADTDGPHADGPGGEGPDGATAGISARAAGDAGEVLVPAGEFTMGTSTEPWAYDNERPAHTVHLPAFHIGRFPVTNRAQMEFIADGGYDDERLWSADGWAWRCAEHLSAPLFWSRDGDVWTRQRFGRVEPVPPDEPVQHVCWYEAEAHARWAGRRLPTEAEWEKACAHDPVTGRSRRYPWGDTDPTSELANLGHGRARPTPVGSRPAGASPCGAEQMIGDVWEWTASGFTPYPGFASFPYREYSEVFYPQGGESARYRVLRGGSWATHSSAVRSTFRNWDFPIRRQIFAGFRLARDAGPS</sequence>
<gene>
    <name evidence="4" type="primary">egtB</name>
    <name evidence="8" type="ORF">Ga0074812_111116</name>
</gene>
<dbReference type="SUPFAM" id="SSF109854">
    <property type="entry name" value="DinB/YfiT-like putative metalloenzymes"/>
    <property type="match status" value="1"/>
</dbReference>
<dbReference type="Proteomes" id="UP000198802">
    <property type="component" value="Unassembled WGS sequence"/>
</dbReference>
<evidence type="ECO:0000256" key="1">
    <source>
        <dbReference type="ARBA" id="ARBA00023002"/>
    </source>
</evidence>
<dbReference type="InterPro" id="IPR032890">
    <property type="entry name" value="EgtB_Actinobacteria"/>
</dbReference>
<evidence type="ECO:0000256" key="4">
    <source>
        <dbReference type="HAMAP-Rule" id="MF_02035"/>
    </source>
</evidence>
<evidence type="ECO:0000313" key="8">
    <source>
        <dbReference type="EMBL" id="CUU57280.1"/>
    </source>
</evidence>
<reference evidence="9" key="1">
    <citation type="submission" date="2015-11" db="EMBL/GenBank/DDBJ databases">
        <authorList>
            <person name="Varghese N."/>
        </authorList>
    </citation>
    <scope>NUCLEOTIDE SEQUENCE [LARGE SCALE GENOMIC DNA]</scope>
    <source>
        <strain evidence="9">DSM 45899</strain>
    </source>
</reference>
<name>A0A0S4QNU1_9ACTN</name>
<accession>A0A0S4QNU1</accession>
<dbReference type="AlphaFoldDB" id="A0A0S4QNU1"/>
<evidence type="ECO:0000313" key="9">
    <source>
        <dbReference type="Proteomes" id="UP000198802"/>
    </source>
</evidence>
<feature type="domain" description="Sulfatase-modifying factor enzyme-like" evidence="6">
    <location>
        <begin position="218"/>
        <end position="480"/>
    </location>
</feature>
<organism evidence="8 9">
    <name type="scientific">Parafrankia irregularis</name>
    <dbReference type="NCBI Taxonomy" id="795642"/>
    <lineage>
        <taxon>Bacteria</taxon>
        <taxon>Bacillati</taxon>
        <taxon>Actinomycetota</taxon>
        <taxon>Actinomycetes</taxon>
        <taxon>Frankiales</taxon>
        <taxon>Frankiaceae</taxon>
        <taxon>Parafrankia</taxon>
    </lineage>
</organism>
<dbReference type="Gene3D" id="1.20.120.450">
    <property type="entry name" value="dinb family like domain"/>
    <property type="match status" value="1"/>
</dbReference>
<dbReference type="GO" id="GO:0005506">
    <property type="term" value="F:iron ion binding"/>
    <property type="evidence" value="ECO:0007669"/>
    <property type="project" value="UniProtKB-UniRule"/>
</dbReference>
<dbReference type="SUPFAM" id="SSF56436">
    <property type="entry name" value="C-type lectin-like"/>
    <property type="match status" value="1"/>
</dbReference>
<comment type="function">
    <text evidence="4">Catalyzes the oxidative sulfurization of hercynine (N-alpha,N-alpha,N-alpha-trimethyl-L-histidine) into hercynyl-gamma-L-glutamyl-L-cysteine sulfoxide, a step in the biosynthesis pathway of ergothioneine.</text>
</comment>
<dbReference type="InterPro" id="IPR034660">
    <property type="entry name" value="DinB/YfiT-like"/>
</dbReference>
<keyword evidence="9" id="KW-1185">Reference proteome</keyword>
<dbReference type="InterPro" id="IPR005532">
    <property type="entry name" value="SUMF_dom"/>
</dbReference>
<dbReference type="EMBL" id="FAOZ01000011">
    <property type="protein sequence ID" value="CUU57280.1"/>
    <property type="molecule type" value="Genomic_DNA"/>
</dbReference>
<evidence type="ECO:0000256" key="5">
    <source>
        <dbReference type="SAM" id="MobiDB-lite"/>
    </source>
</evidence>
<dbReference type="InterPro" id="IPR042095">
    <property type="entry name" value="SUMF_sf"/>
</dbReference>
<evidence type="ECO:0000256" key="2">
    <source>
        <dbReference type="ARBA" id="ARBA00023004"/>
    </source>
</evidence>
<comment type="similarity">
    <text evidence="4">Belongs to the EgtB family.</text>
</comment>
<dbReference type="GO" id="GO:0044875">
    <property type="term" value="F:gamma-glutamyl hercynylcysteine sulfoxide synthase activity"/>
    <property type="evidence" value="ECO:0007669"/>
    <property type="project" value="UniProtKB-EC"/>
</dbReference>
<evidence type="ECO:0000259" key="6">
    <source>
        <dbReference type="Pfam" id="PF03781"/>
    </source>
</evidence>
<dbReference type="PANTHER" id="PTHR23150">
    <property type="entry name" value="SULFATASE MODIFYING FACTOR 1, 2"/>
    <property type="match status" value="1"/>
</dbReference>
<feature type="region of interest" description="Disordered" evidence="5">
    <location>
        <begin position="181"/>
        <end position="209"/>
    </location>
</feature>
<dbReference type="InterPro" id="IPR051043">
    <property type="entry name" value="Sulfatase_Mod_Factor_Kinase"/>
</dbReference>
<dbReference type="HAMAP" id="MF_02035">
    <property type="entry name" value="EgtB"/>
    <property type="match status" value="1"/>
</dbReference>
<dbReference type="Pfam" id="PF12867">
    <property type="entry name" value="DinB_2"/>
    <property type="match status" value="1"/>
</dbReference>
<proteinExistence type="inferred from homology"/>
<keyword evidence="4" id="KW-0479">Metal-binding</keyword>
<evidence type="ECO:0000259" key="7">
    <source>
        <dbReference type="Pfam" id="PF12867"/>
    </source>
</evidence>
<keyword evidence="1 4" id="KW-0560">Oxidoreductase</keyword>
<evidence type="ECO:0000256" key="3">
    <source>
        <dbReference type="ARBA" id="ARBA00037882"/>
    </source>
</evidence>
<dbReference type="UniPathway" id="UPA01014"/>
<feature type="domain" description="DinB-like" evidence="7">
    <location>
        <begin position="14"/>
        <end position="170"/>
    </location>
</feature>
<comment type="pathway">
    <text evidence="3 4">Amino-acid biosynthesis; ergothioneine biosynthesis.</text>
</comment>
<dbReference type="Pfam" id="PF03781">
    <property type="entry name" value="FGE-sulfatase"/>
    <property type="match status" value="1"/>
</dbReference>
<dbReference type="Gene3D" id="3.90.1580.10">
    <property type="entry name" value="paralog of FGE (formylglycine-generating enzyme)"/>
    <property type="match status" value="1"/>
</dbReference>
<protein>
    <recommendedName>
        <fullName evidence="4">Hercynine oxygenase</fullName>
        <ecNumber evidence="4">1.14.99.50</ecNumber>
    </recommendedName>
    <alternativeName>
        <fullName evidence="4">Gamma-glutamyl hercynylcysteine S-oxide synthase</fullName>
    </alternativeName>
</protein>
<keyword evidence="2 4" id="KW-0408">Iron</keyword>
<dbReference type="PANTHER" id="PTHR23150:SF36">
    <property type="entry name" value="HERCYNINE OXYGENASE"/>
    <property type="match status" value="1"/>
</dbReference>
<dbReference type="InterPro" id="IPR016187">
    <property type="entry name" value="CTDL_fold"/>
</dbReference>
<comment type="cofactor">
    <cofactor evidence="4">
        <name>Fe(2+)</name>
        <dbReference type="ChEBI" id="CHEBI:29033"/>
    </cofactor>
</comment>